<feature type="compositionally biased region" description="Low complexity" evidence="1">
    <location>
        <begin position="295"/>
        <end position="311"/>
    </location>
</feature>
<dbReference type="CDD" id="cd09272">
    <property type="entry name" value="RNase_HI_RT_Ty1"/>
    <property type="match status" value="1"/>
</dbReference>
<dbReference type="InterPro" id="IPR036397">
    <property type="entry name" value="RNaseH_sf"/>
</dbReference>
<feature type="compositionally biased region" description="Basic and acidic residues" evidence="1">
    <location>
        <begin position="337"/>
        <end position="352"/>
    </location>
</feature>
<gene>
    <name evidence="3" type="ORF">Tco_0990389</name>
</gene>
<feature type="compositionally biased region" description="Basic residues" evidence="1">
    <location>
        <begin position="312"/>
        <end position="322"/>
    </location>
</feature>
<comment type="caution">
    <text evidence="3">The sequence shown here is derived from an EMBL/GenBank/DDBJ whole genome shotgun (WGS) entry which is preliminary data.</text>
</comment>
<dbReference type="PROSITE" id="PS50994">
    <property type="entry name" value="INTEGRASE"/>
    <property type="match status" value="1"/>
</dbReference>
<feature type="region of interest" description="Disordered" evidence="1">
    <location>
        <begin position="288"/>
        <end position="355"/>
    </location>
</feature>
<dbReference type="EMBL" id="BQNB010016748">
    <property type="protein sequence ID" value="GJT55335.1"/>
    <property type="molecule type" value="Genomic_DNA"/>
</dbReference>
<proteinExistence type="predicted"/>
<dbReference type="InterPro" id="IPR001584">
    <property type="entry name" value="Integrase_cat-core"/>
</dbReference>
<feature type="compositionally biased region" description="Polar residues" evidence="1">
    <location>
        <begin position="327"/>
        <end position="336"/>
    </location>
</feature>
<reference evidence="3" key="1">
    <citation type="journal article" date="2022" name="Int. J. Mol. Sci.">
        <title>Draft Genome of Tanacetum Coccineum: Genomic Comparison of Closely Related Tanacetum-Family Plants.</title>
        <authorList>
            <person name="Yamashiro T."/>
            <person name="Shiraishi A."/>
            <person name="Nakayama K."/>
            <person name="Satake H."/>
        </authorList>
    </citation>
    <scope>NUCLEOTIDE SEQUENCE</scope>
</reference>
<feature type="domain" description="Integrase catalytic" evidence="2">
    <location>
        <begin position="590"/>
        <end position="689"/>
    </location>
</feature>
<accession>A0ABQ5EXG6</accession>
<keyword evidence="4" id="KW-1185">Reference proteome</keyword>
<reference evidence="3" key="2">
    <citation type="submission" date="2022-01" db="EMBL/GenBank/DDBJ databases">
        <authorList>
            <person name="Yamashiro T."/>
            <person name="Shiraishi A."/>
            <person name="Satake H."/>
            <person name="Nakayama K."/>
        </authorList>
    </citation>
    <scope>NUCLEOTIDE SEQUENCE</scope>
</reference>
<dbReference type="SUPFAM" id="SSF53098">
    <property type="entry name" value="Ribonuclease H-like"/>
    <property type="match status" value="1"/>
</dbReference>
<dbReference type="PANTHER" id="PTHR42648:SF18">
    <property type="entry name" value="RETROTRANSPOSON, UNCLASSIFIED-LIKE PROTEIN"/>
    <property type="match status" value="1"/>
</dbReference>
<dbReference type="Proteomes" id="UP001151760">
    <property type="component" value="Unassembled WGS sequence"/>
</dbReference>
<dbReference type="Pfam" id="PF00665">
    <property type="entry name" value="rve"/>
    <property type="match status" value="1"/>
</dbReference>
<evidence type="ECO:0000256" key="1">
    <source>
        <dbReference type="SAM" id="MobiDB-lite"/>
    </source>
</evidence>
<dbReference type="InterPro" id="IPR012337">
    <property type="entry name" value="RNaseH-like_sf"/>
</dbReference>
<sequence length="768" mass="87607">MDTAYGRRWIRRIGNCEYAFSCEDLALIRRISVWRIGQNVKCKKQTIVANSTTEAEYVAAANYCGQVLWIQNQMLDYGFNFMNTKIHIDNESTIFIVKNPVFHSKTKHIKIRHHFIRDSYEKKLIQVIKIHTDHNVADLLTKKAKRTTEISQSSRPIHLVVDETVYKEWEDRMERAATTASSLVAEQDSGNINRTQSMATLNESFPQGTGSGSGPRCQDTILGGAKAQIRFEAASKQSNDPPLSRVNTLGSGEDSMKLMELMEHKKEMIFWESNTLFATMMVQANQEEGVDSDIPTDSQQTPITTQPSTSKPQKKQSRRKQRKDIEVSQSSASTEPMTEKETNEESVPKHSYDPSQSEFLPWRLKTTQALEIALVGSTRRVESSNDEGLGTQEDASKRGMSIEDIDKDAEVSLVDETQGRMRKDIEQEEFEDDDEALLEDEKNMEIVQDKEEIAIDAIPLATKPPMIIEYKIVKEGHKGFYHLIRVDGSSKWKIEDSEDEHQCLGRMLGNLRLLRRFLELILLSYTLLLLVDTNENYAKMFSTSSIQDTKPYIKLRSLRSVHWDQQGLPKLKFKKDHLCSACSLGKSKKSCHKPKADSSNQEKLYLLHMDLCGPMCVESINDKKYILVIVDDYSRFMWVKFLRSKDEAPEVIIKCLKQIQVRMNATVRNTRTDNGTEFVEAVSIACYTQNCSLIRLRYNKTPYELMHEKKPDLSFPHAFGSLCYPTNDSEDLGKLKPKADIGNFVGYAPAKKVLGLKRLHGFLEVTTA</sequence>
<evidence type="ECO:0000313" key="3">
    <source>
        <dbReference type="EMBL" id="GJT55335.1"/>
    </source>
</evidence>
<dbReference type="InterPro" id="IPR039537">
    <property type="entry name" value="Retrotran_Ty1/copia-like"/>
</dbReference>
<evidence type="ECO:0000259" key="2">
    <source>
        <dbReference type="PROSITE" id="PS50994"/>
    </source>
</evidence>
<evidence type="ECO:0000313" key="4">
    <source>
        <dbReference type="Proteomes" id="UP001151760"/>
    </source>
</evidence>
<dbReference type="PANTHER" id="PTHR42648">
    <property type="entry name" value="TRANSPOSASE, PUTATIVE-RELATED"/>
    <property type="match status" value="1"/>
</dbReference>
<name>A0ABQ5EXG6_9ASTR</name>
<feature type="region of interest" description="Disordered" evidence="1">
    <location>
        <begin position="378"/>
        <end position="407"/>
    </location>
</feature>
<organism evidence="3 4">
    <name type="scientific">Tanacetum coccineum</name>
    <dbReference type="NCBI Taxonomy" id="301880"/>
    <lineage>
        <taxon>Eukaryota</taxon>
        <taxon>Viridiplantae</taxon>
        <taxon>Streptophyta</taxon>
        <taxon>Embryophyta</taxon>
        <taxon>Tracheophyta</taxon>
        <taxon>Spermatophyta</taxon>
        <taxon>Magnoliopsida</taxon>
        <taxon>eudicotyledons</taxon>
        <taxon>Gunneridae</taxon>
        <taxon>Pentapetalae</taxon>
        <taxon>asterids</taxon>
        <taxon>campanulids</taxon>
        <taxon>Asterales</taxon>
        <taxon>Asteraceae</taxon>
        <taxon>Asteroideae</taxon>
        <taxon>Anthemideae</taxon>
        <taxon>Anthemidinae</taxon>
        <taxon>Tanacetum</taxon>
    </lineage>
</organism>
<dbReference type="Gene3D" id="3.30.420.10">
    <property type="entry name" value="Ribonuclease H-like superfamily/Ribonuclease H"/>
    <property type="match status" value="1"/>
</dbReference>
<protein>
    <submittedName>
        <fullName evidence="3">Retrovirus-related pol polyprotein from transposon TNT 1-94</fullName>
    </submittedName>
</protein>